<protein>
    <submittedName>
        <fullName evidence="1">Uncharacterized protein</fullName>
    </submittedName>
</protein>
<sequence length="110" mass="12795">MSNFRHRVEATKKTARQIALLNQALGVGTRLEEVVLSETAQEMTAMSYEMIAFRFAPFVGFKREIFCRRYRSQRTISHIDARAGPRFAPDPLRDAFVDRFVSRYVPLFFS</sequence>
<gene>
    <name evidence="1" type="ORF">AS156_16015</name>
</gene>
<evidence type="ECO:0000313" key="2">
    <source>
        <dbReference type="Proteomes" id="UP000057737"/>
    </source>
</evidence>
<dbReference type="EMBL" id="LNCU01000100">
    <property type="protein sequence ID" value="KWV49476.1"/>
    <property type="molecule type" value="Genomic_DNA"/>
</dbReference>
<evidence type="ECO:0000313" key="1">
    <source>
        <dbReference type="EMBL" id="KWV49476.1"/>
    </source>
</evidence>
<keyword evidence="2" id="KW-1185">Reference proteome</keyword>
<organism evidence="1 2">
    <name type="scientific">Bradyrhizobium macuxiense</name>
    <dbReference type="NCBI Taxonomy" id="1755647"/>
    <lineage>
        <taxon>Bacteria</taxon>
        <taxon>Pseudomonadati</taxon>
        <taxon>Pseudomonadota</taxon>
        <taxon>Alphaproteobacteria</taxon>
        <taxon>Hyphomicrobiales</taxon>
        <taxon>Nitrobacteraceae</taxon>
        <taxon>Bradyrhizobium</taxon>
    </lineage>
</organism>
<reference evidence="1 2" key="1">
    <citation type="submission" date="2015-11" db="EMBL/GenBank/DDBJ databases">
        <title>Draft Genome Sequence of the Strain BR 10303 (Bradyrhizobium sp.) isolated from nodules of Centrolobium paraense.</title>
        <authorList>
            <person name="Zelli J.E."/>
            <person name="Simoes-Araujo J.L."/>
            <person name="Barauna A.C."/>
            <person name="Silva K."/>
        </authorList>
    </citation>
    <scope>NUCLEOTIDE SEQUENCE [LARGE SCALE GENOMIC DNA]</scope>
    <source>
        <strain evidence="1 2">BR 10303</strain>
    </source>
</reference>
<dbReference type="Proteomes" id="UP000057737">
    <property type="component" value="Unassembled WGS sequence"/>
</dbReference>
<name>A0A120FJQ6_9BRAD</name>
<accession>A0A120FJQ6</accession>
<dbReference type="AlphaFoldDB" id="A0A120FJQ6"/>
<proteinExistence type="predicted"/>
<comment type="caution">
    <text evidence="1">The sequence shown here is derived from an EMBL/GenBank/DDBJ whole genome shotgun (WGS) entry which is preliminary data.</text>
</comment>